<dbReference type="AlphaFoldDB" id="A0AAD9R7D8"/>
<protein>
    <submittedName>
        <fullName evidence="3">Uncharacterized protein</fullName>
    </submittedName>
</protein>
<keyword evidence="4" id="KW-1185">Reference proteome</keyword>
<feature type="region of interest" description="Disordered" evidence="1">
    <location>
        <begin position="268"/>
        <end position="294"/>
    </location>
</feature>
<feature type="chain" id="PRO_5042254354" evidence="2">
    <location>
        <begin position="23"/>
        <end position="365"/>
    </location>
</feature>
<comment type="caution">
    <text evidence="3">The sequence shown here is derived from an EMBL/GenBank/DDBJ whole genome shotgun (WGS) entry which is preliminary data.</text>
</comment>
<organism evidence="3 4">
    <name type="scientific">Acropora cervicornis</name>
    <name type="common">Staghorn coral</name>
    <dbReference type="NCBI Taxonomy" id="6130"/>
    <lineage>
        <taxon>Eukaryota</taxon>
        <taxon>Metazoa</taxon>
        <taxon>Cnidaria</taxon>
        <taxon>Anthozoa</taxon>
        <taxon>Hexacorallia</taxon>
        <taxon>Scleractinia</taxon>
        <taxon>Astrocoeniina</taxon>
        <taxon>Acroporidae</taxon>
        <taxon>Acropora</taxon>
    </lineage>
</organism>
<keyword evidence="2" id="KW-0732">Signal</keyword>
<evidence type="ECO:0000256" key="1">
    <source>
        <dbReference type="SAM" id="MobiDB-lite"/>
    </source>
</evidence>
<name>A0AAD9R7D8_ACRCE</name>
<proteinExistence type="predicted"/>
<evidence type="ECO:0000313" key="3">
    <source>
        <dbReference type="EMBL" id="KAK2574424.1"/>
    </source>
</evidence>
<gene>
    <name evidence="3" type="ORF">P5673_000589</name>
</gene>
<accession>A0AAD9R7D8</accession>
<dbReference type="Proteomes" id="UP001249851">
    <property type="component" value="Unassembled WGS sequence"/>
</dbReference>
<reference evidence="3" key="2">
    <citation type="journal article" date="2023" name="Science">
        <title>Genomic signatures of disease resistance in endangered staghorn corals.</title>
        <authorList>
            <person name="Vollmer S.V."/>
            <person name="Selwyn J.D."/>
            <person name="Despard B.A."/>
            <person name="Roesel C.L."/>
        </authorList>
    </citation>
    <scope>NUCLEOTIDE SEQUENCE</scope>
    <source>
        <strain evidence="3">K2</strain>
    </source>
</reference>
<evidence type="ECO:0000256" key="2">
    <source>
        <dbReference type="SAM" id="SignalP"/>
    </source>
</evidence>
<reference evidence="3" key="1">
    <citation type="journal article" date="2023" name="G3 (Bethesda)">
        <title>Whole genome assembly and annotation of the endangered Caribbean coral Acropora cervicornis.</title>
        <authorList>
            <person name="Selwyn J.D."/>
            <person name="Vollmer S.V."/>
        </authorList>
    </citation>
    <scope>NUCLEOTIDE SEQUENCE</scope>
    <source>
        <strain evidence="3">K2</strain>
    </source>
</reference>
<feature type="signal peptide" evidence="2">
    <location>
        <begin position="1"/>
        <end position="22"/>
    </location>
</feature>
<feature type="compositionally biased region" description="Basic and acidic residues" evidence="1">
    <location>
        <begin position="280"/>
        <end position="294"/>
    </location>
</feature>
<dbReference type="EMBL" id="JARQWQ010000001">
    <property type="protein sequence ID" value="KAK2574424.1"/>
    <property type="molecule type" value="Genomic_DNA"/>
</dbReference>
<sequence length="365" mass="40476">MNLIFAVWIVSNGLCFILTATADLASKNTKRDDILPGLHLGPGEDLFGSTNFESNLLKNEEKHEDASQRAAFPIMDAFKEHTLLTADDLREKVENGYSDQSGIREAVENALKKLHKRKEKAAAAASSPPSKPHVVTAKELVDEVVKQEIDSHLGTNNAEGLEGNTAAIDSDELRSKLHQKLEEITKIETKLFTLIRDVKGFLLKKKSDAGDGKDDSTVNDDGDLENISVESLVSKRSEIPFNIERFRRNETLVANFIRDALKEDLTINPNEYDENDNTSGEDKDAAKQGDTRDLLMKGETQKALLKEAVPGDLEDIPMSSLEREIDENDSVASDHGITRDALVDSPFSSLDYKKITGKRSRHFLS</sequence>
<evidence type="ECO:0000313" key="4">
    <source>
        <dbReference type="Proteomes" id="UP001249851"/>
    </source>
</evidence>